<comment type="subcellular location">
    <subcellularLocation>
        <location evidence="1">Membrane</location>
        <topology evidence="1">Multi-pass membrane protein</topology>
    </subcellularLocation>
</comment>
<evidence type="ECO:0000256" key="3">
    <source>
        <dbReference type="ARBA" id="ARBA00022692"/>
    </source>
</evidence>
<feature type="transmembrane region" description="Helical" evidence="6">
    <location>
        <begin position="233"/>
        <end position="250"/>
    </location>
</feature>
<dbReference type="RefSeq" id="WP_085806214.1">
    <property type="nucleotide sequence ID" value="NZ_FWFX01000007.1"/>
</dbReference>
<feature type="transmembrane region" description="Helical" evidence="6">
    <location>
        <begin position="45"/>
        <end position="68"/>
    </location>
</feature>
<dbReference type="PANTHER" id="PTHR22911:SF6">
    <property type="entry name" value="SOLUTE CARRIER FAMILY 35 MEMBER G1"/>
    <property type="match status" value="1"/>
</dbReference>
<feature type="transmembrane region" description="Helical" evidence="6">
    <location>
        <begin position="158"/>
        <end position="177"/>
    </location>
</feature>
<evidence type="ECO:0000256" key="1">
    <source>
        <dbReference type="ARBA" id="ARBA00004141"/>
    </source>
</evidence>
<dbReference type="Pfam" id="PF00892">
    <property type="entry name" value="EamA"/>
    <property type="match status" value="2"/>
</dbReference>
<feature type="domain" description="EamA" evidence="7">
    <location>
        <begin position="159"/>
        <end position="301"/>
    </location>
</feature>
<evidence type="ECO:0000313" key="9">
    <source>
        <dbReference type="Proteomes" id="UP000193061"/>
    </source>
</evidence>
<evidence type="ECO:0000256" key="6">
    <source>
        <dbReference type="SAM" id="Phobius"/>
    </source>
</evidence>
<organism evidence="8 9">
    <name type="scientific">Roseovarius albus</name>
    <dbReference type="NCBI Taxonomy" id="1247867"/>
    <lineage>
        <taxon>Bacteria</taxon>
        <taxon>Pseudomonadati</taxon>
        <taxon>Pseudomonadota</taxon>
        <taxon>Alphaproteobacteria</taxon>
        <taxon>Rhodobacterales</taxon>
        <taxon>Roseobacteraceae</taxon>
        <taxon>Roseovarius</taxon>
    </lineage>
</organism>
<feature type="domain" description="EamA" evidence="7">
    <location>
        <begin position="18"/>
        <end position="148"/>
    </location>
</feature>
<keyword evidence="5 6" id="KW-0472">Membrane</keyword>
<evidence type="ECO:0000256" key="4">
    <source>
        <dbReference type="ARBA" id="ARBA00022989"/>
    </source>
</evidence>
<keyword evidence="4 6" id="KW-1133">Transmembrane helix</keyword>
<dbReference type="InterPro" id="IPR037185">
    <property type="entry name" value="EmrE-like"/>
</dbReference>
<feature type="transmembrane region" description="Helical" evidence="6">
    <location>
        <begin position="107"/>
        <end position="126"/>
    </location>
</feature>
<evidence type="ECO:0000259" key="7">
    <source>
        <dbReference type="Pfam" id="PF00892"/>
    </source>
</evidence>
<dbReference type="AlphaFoldDB" id="A0A1X6ZI87"/>
<accession>A0A1X6ZI87</accession>
<dbReference type="OrthoDB" id="9807937at2"/>
<keyword evidence="3 6" id="KW-0812">Transmembrane</keyword>
<dbReference type="SUPFAM" id="SSF103481">
    <property type="entry name" value="Multidrug resistance efflux transporter EmrE"/>
    <property type="match status" value="2"/>
</dbReference>
<dbReference type="Proteomes" id="UP000193061">
    <property type="component" value="Unassembled WGS sequence"/>
</dbReference>
<proteinExistence type="inferred from homology"/>
<dbReference type="GO" id="GO:0016020">
    <property type="term" value="C:membrane"/>
    <property type="evidence" value="ECO:0007669"/>
    <property type="project" value="UniProtKB-SubCell"/>
</dbReference>
<feature type="transmembrane region" description="Helical" evidence="6">
    <location>
        <begin position="189"/>
        <end position="213"/>
    </location>
</feature>
<keyword evidence="9" id="KW-1185">Reference proteome</keyword>
<dbReference type="InterPro" id="IPR000620">
    <property type="entry name" value="EamA_dom"/>
</dbReference>
<feature type="transmembrane region" description="Helical" evidence="6">
    <location>
        <begin position="80"/>
        <end position="101"/>
    </location>
</feature>
<feature type="transmembrane region" description="Helical" evidence="6">
    <location>
        <begin position="262"/>
        <end position="281"/>
    </location>
</feature>
<name>A0A1X6ZI87_9RHOB</name>
<comment type="similarity">
    <text evidence="2">Belongs to the drug/metabolite transporter (DMT) superfamily. 10 TMS drug/metabolite exporter (DME) (TC 2.A.7.3) family.</text>
</comment>
<dbReference type="PANTHER" id="PTHR22911">
    <property type="entry name" value="ACYL-MALONYL CONDENSING ENZYME-RELATED"/>
    <property type="match status" value="1"/>
</dbReference>
<sequence>MTSITPPVVNAPSRSVQGIIAIELGMIVFVFQDAMMKSMLEVHPVWFLIFMRASVAVFFLVPTIAILGKPHRLLTPLWPLHLLRAFLFACGFSMFYAAFPFMGLAEVTTIFFSAPLFTALMAVVFLKESIGPHRIGALIVGFIGIVIAMNPFGGEFSWIAVLPLTCAVTYAASQVLARKIGERESSLTVGLYTLAMSGIMILPMGWGVNQIFAFGPEYSHLHWGFGITDAHDLLMLVILGLFGTVGWILLSRAYQIANPSLVATFDYSYLPMATIFAYFVWGEVPPTETFIGMGIIIASGLYIGMREIRAARASKEQLFVAETAYAPGNPLTAQNAYDEELL</sequence>
<dbReference type="EMBL" id="FWFX01000007">
    <property type="protein sequence ID" value="SLN51691.1"/>
    <property type="molecule type" value="Genomic_DNA"/>
</dbReference>
<feature type="transmembrane region" description="Helical" evidence="6">
    <location>
        <begin position="287"/>
        <end position="305"/>
    </location>
</feature>
<reference evidence="8 9" key="1">
    <citation type="submission" date="2017-03" db="EMBL/GenBank/DDBJ databases">
        <authorList>
            <person name="Afonso C.L."/>
            <person name="Miller P.J."/>
            <person name="Scott M.A."/>
            <person name="Spackman E."/>
            <person name="Goraichik I."/>
            <person name="Dimitrov K.M."/>
            <person name="Suarez D.L."/>
            <person name="Swayne D.E."/>
        </authorList>
    </citation>
    <scope>NUCLEOTIDE SEQUENCE [LARGE SCALE GENOMIC DNA]</scope>
    <source>
        <strain evidence="8 9">CECT 7450</strain>
    </source>
</reference>
<evidence type="ECO:0000256" key="5">
    <source>
        <dbReference type="ARBA" id="ARBA00023136"/>
    </source>
</evidence>
<evidence type="ECO:0000313" key="8">
    <source>
        <dbReference type="EMBL" id="SLN51691.1"/>
    </source>
</evidence>
<gene>
    <name evidence="8" type="primary">ribN_9</name>
    <name evidence="8" type="ORF">ROA7450_02599</name>
</gene>
<feature type="transmembrane region" description="Helical" evidence="6">
    <location>
        <begin position="135"/>
        <end position="152"/>
    </location>
</feature>
<protein>
    <submittedName>
        <fullName evidence="8">Riboflavin transporter</fullName>
    </submittedName>
</protein>
<evidence type="ECO:0000256" key="2">
    <source>
        <dbReference type="ARBA" id="ARBA00009853"/>
    </source>
</evidence>